<dbReference type="AlphaFoldDB" id="A0A176VQJ4"/>
<keyword evidence="2" id="KW-1185">Reference proteome</keyword>
<name>A0A176VQJ4_MARPO</name>
<proteinExistence type="predicted"/>
<dbReference type="Proteomes" id="UP000077202">
    <property type="component" value="Unassembled WGS sequence"/>
</dbReference>
<protein>
    <submittedName>
        <fullName evidence="1">Uncharacterized protein</fullName>
    </submittedName>
</protein>
<comment type="caution">
    <text evidence="1">The sequence shown here is derived from an EMBL/GenBank/DDBJ whole genome shotgun (WGS) entry which is preliminary data.</text>
</comment>
<accession>A0A176VQJ4</accession>
<gene>
    <name evidence="1" type="ORF">AXG93_3109s1040</name>
</gene>
<evidence type="ECO:0000313" key="2">
    <source>
        <dbReference type="Proteomes" id="UP000077202"/>
    </source>
</evidence>
<sequence length="201" mass="21664">MKAESHRTANERCVTFSALLVDRSIDRCQCSSVLLNPTGGIRCLILVAAPTSAEDHGQLRPTLSCRRIDSRSQGHAVNYPSGRLLRDGNGLGWTFSRATSSDRGSIVSLSAVLRRPGGGYILQKSPASSVVACLVSNERLSPALSSSLEEGRRRGAEERWTEETTAAVAAAAGFSLQISSALPVIRQGNYMARERLELYSE</sequence>
<evidence type="ECO:0000313" key="1">
    <source>
        <dbReference type="EMBL" id="OAE22917.1"/>
    </source>
</evidence>
<reference evidence="1" key="1">
    <citation type="submission" date="2016-03" db="EMBL/GenBank/DDBJ databases">
        <title>Mechanisms controlling the formation of the plant cell surface in tip-growing cells are functionally conserved among land plants.</title>
        <authorList>
            <person name="Honkanen S."/>
            <person name="Jones V.A."/>
            <person name="Morieri G."/>
            <person name="Champion C."/>
            <person name="Hetherington A.J."/>
            <person name="Kelly S."/>
            <person name="Saint-Marcoux D."/>
            <person name="Proust H."/>
            <person name="Prescott H."/>
            <person name="Dolan L."/>
        </authorList>
    </citation>
    <scope>NUCLEOTIDE SEQUENCE [LARGE SCALE GENOMIC DNA]</scope>
    <source>
        <tissue evidence="1">Whole gametophyte</tissue>
    </source>
</reference>
<organism evidence="1 2">
    <name type="scientific">Marchantia polymorpha subsp. ruderalis</name>
    <dbReference type="NCBI Taxonomy" id="1480154"/>
    <lineage>
        <taxon>Eukaryota</taxon>
        <taxon>Viridiplantae</taxon>
        <taxon>Streptophyta</taxon>
        <taxon>Embryophyta</taxon>
        <taxon>Marchantiophyta</taxon>
        <taxon>Marchantiopsida</taxon>
        <taxon>Marchantiidae</taxon>
        <taxon>Marchantiales</taxon>
        <taxon>Marchantiaceae</taxon>
        <taxon>Marchantia</taxon>
    </lineage>
</organism>
<dbReference type="EMBL" id="LVLJ01003009">
    <property type="protein sequence ID" value="OAE22917.1"/>
    <property type="molecule type" value="Genomic_DNA"/>
</dbReference>